<dbReference type="InterPro" id="IPR050317">
    <property type="entry name" value="Plant_Fungal_Acyltransferase"/>
</dbReference>
<gene>
    <name evidence="4" type="ORF">PITC_096710</name>
</gene>
<dbReference type="Pfam" id="PF22664">
    <property type="entry name" value="TRI-like_N"/>
    <property type="match status" value="1"/>
</dbReference>
<organism evidence="4 5">
    <name type="scientific">Penicillium italicum</name>
    <name type="common">Blue mold</name>
    <dbReference type="NCBI Taxonomy" id="40296"/>
    <lineage>
        <taxon>Eukaryota</taxon>
        <taxon>Fungi</taxon>
        <taxon>Dikarya</taxon>
        <taxon>Ascomycota</taxon>
        <taxon>Pezizomycotina</taxon>
        <taxon>Eurotiomycetes</taxon>
        <taxon>Eurotiomycetidae</taxon>
        <taxon>Eurotiales</taxon>
        <taxon>Aspergillaceae</taxon>
        <taxon>Penicillium</taxon>
    </lineage>
</organism>
<dbReference type="InterPro" id="IPR054710">
    <property type="entry name" value="Tri101-like_N"/>
</dbReference>
<reference evidence="4 5" key="1">
    <citation type="journal article" date="2015" name="Mol. Plant Microbe Interact.">
        <title>Genome, transcriptome, and functional analyses of Penicillium expansum provide new insights into secondary metabolism and pathogenicity.</title>
        <authorList>
            <person name="Ballester A.R."/>
            <person name="Marcet-Houben M."/>
            <person name="Levin E."/>
            <person name="Sela N."/>
            <person name="Selma-Lazaro C."/>
            <person name="Carmona L."/>
            <person name="Wisniewski M."/>
            <person name="Droby S."/>
            <person name="Gonzalez-Candelas L."/>
            <person name="Gabaldon T."/>
        </authorList>
    </citation>
    <scope>NUCLEOTIDE SEQUENCE [LARGE SCALE GENOMIC DNA]</scope>
    <source>
        <strain evidence="4 5">PHI-1</strain>
    </source>
</reference>
<evidence type="ECO:0000313" key="5">
    <source>
        <dbReference type="Proteomes" id="UP000030104"/>
    </source>
</evidence>
<keyword evidence="5" id="KW-1185">Reference proteome</keyword>
<evidence type="ECO:0000313" key="4">
    <source>
        <dbReference type="EMBL" id="KGO71188.1"/>
    </source>
</evidence>
<dbReference type="OMA" id="VANTHHY"/>
<feature type="domain" description="Trichothecene 3-O-acetyltransferase-like N-terminal" evidence="3">
    <location>
        <begin position="63"/>
        <end position="206"/>
    </location>
</feature>
<protein>
    <submittedName>
        <fullName evidence="4">Transferase</fullName>
    </submittedName>
</protein>
<dbReference type="AlphaFoldDB" id="A0A0A2KWA2"/>
<dbReference type="Gene3D" id="3.30.559.10">
    <property type="entry name" value="Chloramphenicol acetyltransferase-like domain"/>
    <property type="match status" value="2"/>
</dbReference>
<dbReference type="PANTHER" id="PTHR31642:SF310">
    <property type="entry name" value="FATTY ALCOHOL:CAFFEOYL-COA ACYLTRANSFERASE"/>
    <property type="match status" value="1"/>
</dbReference>
<evidence type="ECO:0000256" key="1">
    <source>
        <dbReference type="ARBA" id="ARBA00022679"/>
    </source>
</evidence>
<comment type="caution">
    <text evidence="4">The sequence shown here is derived from an EMBL/GenBank/DDBJ whole genome shotgun (WGS) entry which is preliminary data.</text>
</comment>
<dbReference type="Proteomes" id="UP000030104">
    <property type="component" value="Unassembled WGS sequence"/>
</dbReference>
<accession>A0A0A2KWA2</accession>
<dbReference type="GO" id="GO:0016747">
    <property type="term" value="F:acyltransferase activity, transferring groups other than amino-acyl groups"/>
    <property type="evidence" value="ECO:0007669"/>
    <property type="project" value="TreeGrafter"/>
</dbReference>
<keyword evidence="1 4" id="KW-0808">Transferase</keyword>
<name>A0A0A2KWA2_PENIT</name>
<evidence type="ECO:0000256" key="2">
    <source>
        <dbReference type="ARBA" id="ARBA00023315"/>
    </source>
</evidence>
<dbReference type="HOGENOM" id="CLU_026450_2_1_1"/>
<dbReference type="STRING" id="40296.A0A0A2KWA2"/>
<dbReference type="OrthoDB" id="671439at2759"/>
<evidence type="ECO:0000259" key="3">
    <source>
        <dbReference type="Pfam" id="PF22664"/>
    </source>
</evidence>
<sequence length="525" mass="57999">MLSPLRWGVYSLRAGCLPPMRRLSHSARSRRETEYIFPSPHRQLAVEERFPLSSLDLIVTQNYSTWALIFKLDHPSNIPLVTQTLRHAVQATLAQCRHMVGTIEEDAQGNFSIVKKPESTVPFVVGHLNGPSYAEIEQAGFASASLGDPAQFTIPGMTMACHCPPDASPRISGYQLTFIPGGFVFTVHKHHFAMDVTGTTSLIHQIAGHSNALLRGTPPPEWDDAWMDRARFISPPAAEADQVPAPPPAPRHPDWQPCSWLLFHIPQGQLDAIKRHARPTTGWISTYDALTAFLWRVLSRNRARIYHPDLSAPAIFLESINMRRRCKFPPRLPSRIMLPPPTLTIFPTVDPPLSMRYQGNVLSGGLSFLHPQPLTLGQVISSETPLSVLATFIREITQSVAPQSIEDTIATMTPIRDKSALNVRLDSVPPMSLAVTDWRDANMCGVDFGFGRPAAARQLADTVVENMMMIYPRRSVGAGEEAALEVVLPFETAHVDLLLADVEMKRVATFLGVEGSRSGEGSLQL</sequence>
<dbReference type="PhylomeDB" id="A0A0A2KWA2"/>
<keyword evidence="2" id="KW-0012">Acyltransferase</keyword>
<dbReference type="Pfam" id="PF02458">
    <property type="entry name" value="Transferase"/>
    <property type="match status" value="1"/>
</dbReference>
<proteinExistence type="predicted"/>
<dbReference type="PANTHER" id="PTHR31642">
    <property type="entry name" value="TRICHOTHECENE 3-O-ACETYLTRANSFERASE"/>
    <property type="match status" value="1"/>
</dbReference>
<dbReference type="InterPro" id="IPR023213">
    <property type="entry name" value="CAT-like_dom_sf"/>
</dbReference>
<dbReference type="EMBL" id="JQGA01000952">
    <property type="protein sequence ID" value="KGO71188.1"/>
    <property type="molecule type" value="Genomic_DNA"/>
</dbReference>